<keyword evidence="2" id="KW-1185">Reference proteome</keyword>
<evidence type="ECO:0000313" key="2">
    <source>
        <dbReference type="Proteomes" id="UP000011761"/>
    </source>
</evidence>
<reference evidence="1 2" key="1">
    <citation type="journal article" date="2012" name="PLoS Pathog.">
        <title>Diverse lifestyles and strategies of plant pathogenesis encoded in the genomes of eighteen Dothideomycetes fungi.</title>
        <authorList>
            <person name="Ohm R.A."/>
            <person name="Feau N."/>
            <person name="Henrissat B."/>
            <person name="Schoch C.L."/>
            <person name="Horwitz B.A."/>
            <person name="Barry K.W."/>
            <person name="Condon B.J."/>
            <person name="Copeland A.C."/>
            <person name="Dhillon B."/>
            <person name="Glaser F."/>
            <person name="Hesse C.N."/>
            <person name="Kosti I."/>
            <person name="LaButti K."/>
            <person name="Lindquist E.A."/>
            <person name="Lucas S."/>
            <person name="Salamov A.A."/>
            <person name="Bradshaw R.E."/>
            <person name="Ciuffetti L."/>
            <person name="Hamelin R.C."/>
            <person name="Kema G.H.J."/>
            <person name="Lawrence C."/>
            <person name="Scott J.A."/>
            <person name="Spatafora J.W."/>
            <person name="Turgeon B.G."/>
            <person name="de Wit P.J.G.M."/>
            <person name="Zhong S."/>
            <person name="Goodwin S.B."/>
            <person name="Grigoriev I.V."/>
        </authorList>
    </citation>
    <scope>NUCLEOTIDE SEQUENCE [LARGE SCALE GENOMIC DNA]</scope>
    <source>
        <strain evidence="1 2">UAMH 10762</strain>
    </source>
</reference>
<dbReference type="HOGENOM" id="CLU_1981242_0_0_1"/>
<evidence type="ECO:0000313" key="1">
    <source>
        <dbReference type="EMBL" id="EMC94112.1"/>
    </source>
</evidence>
<dbReference type="KEGG" id="bcom:BAUCODRAFT_221182"/>
<organism evidence="1 2">
    <name type="scientific">Baudoinia panamericana (strain UAMH 10762)</name>
    <name type="common">Angels' share fungus</name>
    <name type="synonym">Baudoinia compniacensis (strain UAMH 10762)</name>
    <dbReference type="NCBI Taxonomy" id="717646"/>
    <lineage>
        <taxon>Eukaryota</taxon>
        <taxon>Fungi</taxon>
        <taxon>Dikarya</taxon>
        <taxon>Ascomycota</taxon>
        <taxon>Pezizomycotina</taxon>
        <taxon>Dothideomycetes</taxon>
        <taxon>Dothideomycetidae</taxon>
        <taxon>Mycosphaerellales</taxon>
        <taxon>Teratosphaeriaceae</taxon>
        <taxon>Baudoinia</taxon>
    </lineage>
</organism>
<protein>
    <submittedName>
        <fullName evidence="1">Uncharacterized protein</fullName>
    </submittedName>
</protein>
<proteinExistence type="predicted"/>
<dbReference type="GeneID" id="19109856"/>
<dbReference type="EMBL" id="KB445559">
    <property type="protein sequence ID" value="EMC94112.1"/>
    <property type="molecule type" value="Genomic_DNA"/>
</dbReference>
<name>M2LIU0_BAUPA</name>
<dbReference type="AlphaFoldDB" id="M2LIU0"/>
<dbReference type="RefSeq" id="XP_007679038.1">
    <property type="nucleotide sequence ID" value="XM_007680848.1"/>
</dbReference>
<gene>
    <name evidence="1" type="ORF">BAUCODRAFT_221182</name>
</gene>
<sequence length="126" mass="13620">MPSDHGSQEIPLISKRLTKSPGLFATLANAFRRCMPPVDDDNNGGSDDFADEAAALRIAAFSLHRDVVDALNNLKAPHQAVIDQPPVSPLERSCPDARRNTLADHDIIAGSYRALPLNYESRDGTG</sequence>
<accession>M2LIU0</accession>
<dbReference type="Proteomes" id="UP000011761">
    <property type="component" value="Unassembled WGS sequence"/>
</dbReference>